<dbReference type="OrthoDB" id="8481242at2"/>
<sequence length="191" mass="20433">MGNFYVNLCVKTDDVSALLDVLGRGVGEGFLLDDRSGWLVVTTEKIESQDQTEVDRLGNLITAAMPAPAISFMNHDDDILSVDVFGGGARVGSYNSTPDYWDEYTGEEHKKPALTNPAAYAALAEGVSEADVISVMVPETDFVFAFELQQNIAKMLGLPKASVGLGYRYVSQGDLGNLRGMITAFGGATVP</sequence>
<name>A0A1R3WYJ3_9RHOB</name>
<evidence type="ECO:0000313" key="1">
    <source>
        <dbReference type="EMBL" id="SIT82830.1"/>
    </source>
</evidence>
<dbReference type="STRING" id="287098.SAMN05421665_1546"/>
<gene>
    <name evidence="1" type="ORF">SAMN05421665_1546</name>
</gene>
<keyword evidence="2" id="KW-1185">Reference proteome</keyword>
<protein>
    <submittedName>
        <fullName evidence="1">Uncharacterized protein</fullName>
    </submittedName>
</protein>
<evidence type="ECO:0000313" key="2">
    <source>
        <dbReference type="Proteomes" id="UP000186997"/>
    </source>
</evidence>
<dbReference type="AlphaFoldDB" id="A0A1R3WYJ3"/>
<organism evidence="1 2">
    <name type="scientific">Yoonia rosea</name>
    <dbReference type="NCBI Taxonomy" id="287098"/>
    <lineage>
        <taxon>Bacteria</taxon>
        <taxon>Pseudomonadati</taxon>
        <taxon>Pseudomonadota</taxon>
        <taxon>Alphaproteobacteria</taxon>
        <taxon>Rhodobacterales</taxon>
        <taxon>Paracoccaceae</taxon>
        <taxon>Yoonia</taxon>
    </lineage>
</organism>
<dbReference type="RefSeq" id="WP_076659061.1">
    <property type="nucleotide sequence ID" value="NZ_FTPR01000001.1"/>
</dbReference>
<dbReference type="Proteomes" id="UP000186997">
    <property type="component" value="Unassembled WGS sequence"/>
</dbReference>
<reference evidence="2" key="1">
    <citation type="submission" date="2017-01" db="EMBL/GenBank/DDBJ databases">
        <authorList>
            <person name="Varghese N."/>
            <person name="Submissions S."/>
        </authorList>
    </citation>
    <scope>NUCLEOTIDE SEQUENCE [LARGE SCALE GENOMIC DNA]</scope>
    <source>
        <strain evidence="2">DSM 29591</strain>
    </source>
</reference>
<dbReference type="EMBL" id="FTPR01000001">
    <property type="protein sequence ID" value="SIT82830.1"/>
    <property type="molecule type" value="Genomic_DNA"/>
</dbReference>
<proteinExistence type="predicted"/>
<accession>A0A1R3WYJ3</accession>